<evidence type="ECO:0000313" key="2">
    <source>
        <dbReference type="EMBL" id="GCB80059.1"/>
    </source>
</evidence>
<comment type="caution">
    <text evidence="2">The sequence shown here is derived from an EMBL/GenBank/DDBJ whole genome shotgun (WGS) entry which is preliminary data.</text>
</comment>
<protein>
    <recommendedName>
        <fullName evidence="4">t-SNARE coiled-coil homology domain-containing protein</fullName>
    </recommendedName>
</protein>
<reference evidence="2 3" key="1">
    <citation type="journal article" date="2018" name="Nat. Ecol. Evol.">
        <title>Shark genomes provide insights into elasmobranch evolution and the origin of vertebrates.</title>
        <authorList>
            <person name="Hara Y"/>
            <person name="Yamaguchi K"/>
            <person name="Onimaru K"/>
            <person name="Kadota M"/>
            <person name="Koyanagi M"/>
            <person name="Keeley SD"/>
            <person name="Tatsumi K"/>
            <person name="Tanaka K"/>
            <person name="Motone F"/>
            <person name="Kageyama Y"/>
            <person name="Nozu R"/>
            <person name="Adachi N"/>
            <person name="Nishimura O"/>
            <person name="Nakagawa R"/>
            <person name="Tanegashima C"/>
            <person name="Kiyatake I"/>
            <person name="Matsumoto R"/>
            <person name="Murakumo K"/>
            <person name="Nishida K"/>
            <person name="Terakita A"/>
            <person name="Kuratani S"/>
            <person name="Sato K"/>
            <person name="Hyodo S Kuraku.S."/>
        </authorList>
    </citation>
    <scope>NUCLEOTIDE SEQUENCE [LARGE SCALE GENOMIC DNA]</scope>
</reference>
<dbReference type="OrthoDB" id="8946103at2759"/>
<dbReference type="OMA" id="PWAACRM"/>
<feature type="compositionally biased region" description="Low complexity" evidence="1">
    <location>
        <begin position="32"/>
        <end position="46"/>
    </location>
</feature>
<organism evidence="2 3">
    <name type="scientific">Scyliorhinus torazame</name>
    <name type="common">Cloudy catshark</name>
    <name type="synonym">Catulus torazame</name>
    <dbReference type="NCBI Taxonomy" id="75743"/>
    <lineage>
        <taxon>Eukaryota</taxon>
        <taxon>Metazoa</taxon>
        <taxon>Chordata</taxon>
        <taxon>Craniata</taxon>
        <taxon>Vertebrata</taxon>
        <taxon>Chondrichthyes</taxon>
        <taxon>Elasmobranchii</taxon>
        <taxon>Galeomorphii</taxon>
        <taxon>Galeoidea</taxon>
        <taxon>Carcharhiniformes</taxon>
        <taxon>Scyliorhinidae</taxon>
        <taxon>Scyliorhinus</taxon>
    </lineage>
</organism>
<evidence type="ECO:0008006" key="4">
    <source>
        <dbReference type="Google" id="ProtNLM"/>
    </source>
</evidence>
<dbReference type="Proteomes" id="UP000288216">
    <property type="component" value="Unassembled WGS sequence"/>
</dbReference>
<proteinExistence type="predicted"/>
<name>A0A401Q3Q4_SCYTO</name>
<dbReference type="EMBL" id="BFAA01009509">
    <property type="protein sequence ID" value="GCB80059.1"/>
    <property type="molecule type" value="Genomic_DNA"/>
</dbReference>
<gene>
    <name evidence="2" type="ORF">scyTo_0016095</name>
</gene>
<sequence length="143" mass="15705">MGKLRDKLSGKGAASPPPAACEAQEKRGPAGSEPVSRALSSSSSLEFAEARRKLLEVERRQLRVRELEIGLQQLRDILVRAEREAVEHGELVNRIRSCAQQGEIGLSARSQSIKTRLKFRGQRAPVVVAAVLGLRGCVPWTRK</sequence>
<keyword evidence="3" id="KW-1185">Reference proteome</keyword>
<feature type="region of interest" description="Disordered" evidence="1">
    <location>
        <begin position="1"/>
        <end position="46"/>
    </location>
</feature>
<accession>A0A401Q3Q4</accession>
<dbReference type="AlphaFoldDB" id="A0A401Q3Q4"/>
<evidence type="ECO:0000256" key="1">
    <source>
        <dbReference type="SAM" id="MobiDB-lite"/>
    </source>
</evidence>
<evidence type="ECO:0000313" key="3">
    <source>
        <dbReference type="Proteomes" id="UP000288216"/>
    </source>
</evidence>